<evidence type="ECO:0000259" key="1">
    <source>
        <dbReference type="PROSITE" id="PS51186"/>
    </source>
</evidence>
<dbReference type="PROSITE" id="PS51186">
    <property type="entry name" value="GNAT"/>
    <property type="match status" value="1"/>
</dbReference>
<feature type="domain" description="N-acetyltransferase" evidence="1">
    <location>
        <begin position="12"/>
        <end position="177"/>
    </location>
</feature>
<dbReference type="SUPFAM" id="SSF55729">
    <property type="entry name" value="Acyl-CoA N-acyltransferases (Nat)"/>
    <property type="match status" value="1"/>
</dbReference>
<evidence type="ECO:0000313" key="3">
    <source>
        <dbReference type="Proteomes" id="UP000790580"/>
    </source>
</evidence>
<dbReference type="RefSeq" id="WP_088077222.1">
    <property type="nucleotide sequence ID" value="NZ_JAHQCR010000051.1"/>
</dbReference>
<dbReference type="PANTHER" id="PTHR43441:SF11">
    <property type="entry name" value="RIBOSOMAL-PROTEIN-SERINE ACETYLTRANSFERASE"/>
    <property type="match status" value="1"/>
</dbReference>
<reference evidence="2 3" key="1">
    <citation type="submission" date="2021-06" db="EMBL/GenBank/DDBJ databases">
        <title>Bacillus sp. RD4P76, an endophyte from a halophyte.</title>
        <authorList>
            <person name="Sun J.-Q."/>
        </authorList>
    </citation>
    <scope>NUCLEOTIDE SEQUENCE [LARGE SCALE GENOMIC DNA]</scope>
    <source>
        <strain evidence="2 3">JCM 17098</strain>
    </source>
</reference>
<dbReference type="CDD" id="cd04301">
    <property type="entry name" value="NAT_SF"/>
    <property type="match status" value="1"/>
</dbReference>
<dbReference type="InterPro" id="IPR016181">
    <property type="entry name" value="Acyl_CoA_acyltransferase"/>
</dbReference>
<dbReference type="InterPro" id="IPR000182">
    <property type="entry name" value="GNAT_dom"/>
</dbReference>
<accession>A0ABS6JV76</accession>
<dbReference type="InterPro" id="IPR051908">
    <property type="entry name" value="Ribosomal_N-acetyltransferase"/>
</dbReference>
<comment type="caution">
    <text evidence="2">The sequence shown here is derived from an EMBL/GenBank/DDBJ whole genome shotgun (WGS) entry which is preliminary data.</text>
</comment>
<gene>
    <name evidence="2" type="ORF">KS407_13195</name>
</gene>
<protein>
    <submittedName>
        <fullName evidence="2">GNAT family N-acetyltransferase</fullName>
    </submittedName>
</protein>
<dbReference type="PANTHER" id="PTHR43441">
    <property type="entry name" value="RIBOSOMAL-PROTEIN-SERINE ACETYLTRANSFERASE"/>
    <property type="match status" value="1"/>
</dbReference>
<name>A0ABS6JV76_9BACI</name>
<dbReference type="Proteomes" id="UP000790580">
    <property type="component" value="Unassembled WGS sequence"/>
</dbReference>
<evidence type="ECO:0000313" key="2">
    <source>
        <dbReference type="EMBL" id="MBU9722388.1"/>
    </source>
</evidence>
<organism evidence="2 3">
    <name type="scientific">Evansella alkalicola</name>
    <dbReference type="NCBI Taxonomy" id="745819"/>
    <lineage>
        <taxon>Bacteria</taxon>
        <taxon>Bacillati</taxon>
        <taxon>Bacillota</taxon>
        <taxon>Bacilli</taxon>
        <taxon>Bacillales</taxon>
        <taxon>Bacillaceae</taxon>
        <taxon>Evansella</taxon>
    </lineage>
</organism>
<keyword evidence="3" id="KW-1185">Reference proteome</keyword>
<dbReference type="Gene3D" id="3.40.630.30">
    <property type="match status" value="1"/>
</dbReference>
<sequence>MISNETITTKNYRLRGMKITDASELYPIFCDMDTMKYITPHPIESVSEMENLIKKNISNLQEEKEIPWVIEDKDIGMIVGTFRFHKLNLWHKKAEMGVVIRKEYQRKGVMTEVLKRMIPYAFSELCLNRLVGDIFAGNIGSQKLLERFGFEKEGVLRETDFDGEYYHDTVVYSLLRKEFEQKKEIYE</sequence>
<dbReference type="Pfam" id="PF13302">
    <property type="entry name" value="Acetyltransf_3"/>
    <property type="match status" value="1"/>
</dbReference>
<dbReference type="EMBL" id="JAHQCR010000051">
    <property type="protein sequence ID" value="MBU9722388.1"/>
    <property type="molecule type" value="Genomic_DNA"/>
</dbReference>
<proteinExistence type="predicted"/>